<evidence type="ECO:0000256" key="5">
    <source>
        <dbReference type="ARBA" id="ARBA00022837"/>
    </source>
</evidence>
<dbReference type="PRINTS" id="PR00450">
    <property type="entry name" value="RECOVERIN"/>
</dbReference>
<dbReference type="OrthoDB" id="191686at2759"/>
<keyword evidence="3" id="KW-0479">Metal-binding</keyword>
<organism evidence="8 9">
    <name type="scientific">Branchiostoma belcheri</name>
    <name type="common">Amphioxus</name>
    <dbReference type="NCBI Taxonomy" id="7741"/>
    <lineage>
        <taxon>Eukaryota</taxon>
        <taxon>Metazoa</taxon>
        <taxon>Chordata</taxon>
        <taxon>Cephalochordata</taxon>
        <taxon>Leptocardii</taxon>
        <taxon>Amphioxiformes</taxon>
        <taxon>Branchiostomatidae</taxon>
        <taxon>Branchiostoma</taxon>
    </lineage>
</organism>
<feature type="domain" description="EF-hand" evidence="7">
    <location>
        <begin position="104"/>
        <end position="139"/>
    </location>
</feature>
<dbReference type="InterPro" id="IPR018247">
    <property type="entry name" value="EF_Hand_1_Ca_BS"/>
</dbReference>
<dbReference type="InterPro" id="IPR028846">
    <property type="entry name" value="Recoverin"/>
</dbReference>
<proteinExistence type="inferred from homology"/>
<evidence type="ECO:0000313" key="9">
    <source>
        <dbReference type="RefSeq" id="XP_019632780.1"/>
    </source>
</evidence>
<feature type="domain" description="EF-hand" evidence="7">
    <location>
        <begin position="153"/>
        <end position="188"/>
    </location>
</feature>
<dbReference type="PROSITE" id="PS00018">
    <property type="entry name" value="EF_HAND_1"/>
    <property type="match status" value="3"/>
</dbReference>
<accession>A0A6P4YTM6</accession>
<evidence type="ECO:0000313" key="8">
    <source>
        <dbReference type="Proteomes" id="UP000515135"/>
    </source>
</evidence>
<dbReference type="KEGG" id="bbel:109476304"/>
<dbReference type="SUPFAM" id="SSF47473">
    <property type="entry name" value="EF-hand"/>
    <property type="match status" value="1"/>
</dbReference>
<dbReference type="PANTHER" id="PTHR23055">
    <property type="entry name" value="CALCIUM BINDING PROTEINS"/>
    <property type="match status" value="1"/>
</dbReference>
<dbReference type="Pfam" id="PF13499">
    <property type="entry name" value="EF-hand_7"/>
    <property type="match status" value="1"/>
</dbReference>
<evidence type="ECO:0000256" key="4">
    <source>
        <dbReference type="ARBA" id="ARBA00022737"/>
    </source>
</evidence>
<dbReference type="GeneID" id="109476304"/>
<keyword evidence="5" id="KW-0106">Calcium</keyword>
<gene>
    <name evidence="9 10" type="primary">LOC109476304</name>
</gene>
<reference evidence="9 10" key="1">
    <citation type="submission" date="2025-04" db="UniProtKB">
        <authorList>
            <consortium name="RefSeq"/>
        </authorList>
    </citation>
    <scope>IDENTIFICATION</scope>
    <source>
        <tissue evidence="9 10">Gonad</tissue>
    </source>
</reference>
<dbReference type="FunFam" id="1.10.238.10:FF:000009">
    <property type="entry name" value="Visinin-like protein 1"/>
    <property type="match status" value="1"/>
</dbReference>
<dbReference type="RefSeq" id="XP_019632780.1">
    <property type="nucleotide sequence ID" value="XM_019777221.1"/>
</dbReference>
<feature type="domain" description="EF-hand" evidence="7">
    <location>
        <begin position="68"/>
        <end position="103"/>
    </location>
</feature>
<dbReference type="SMART" id="SM00054">
    <property type="entry name" value="EFh"/>
    <property type="match status" value="3"/>
</dbReference>
<evidence type="ECO:0000256" key="2">
    <source>
        <dbReference type="ARBA" id="ARBA00022707"/>
    </source>
</evidence>
<dbReference type="RefSeq" id="XP_019632788.1">
    <property type="nucleotide sequence ID" value="XM_019777229.1"/>
</dbReference>
<sequence length="196" mass="22610">MGNASGKNRKKRRTRKELEELASVTEFDVVEIKQWYKSFLKDCPSGQLTVNQFVTVYSNFFSTGDEKSKEKMARQVFRNFDRDGGGTVDFREFICAMSVMSRGSTEQKLKWAFNMYDLDGNGTISKRELLEIITVVFNMKEREVKKLPEDESSPEKLTEKIFSELDTDQDGELSLKEFLEGNKRNPSIMKLMQPGP</sequence>
<dbReference type="Pfam" id="PF13833">
    <property type="entry name" value="EF-hand_8"/>
    <property type="match status" value="1"/>
</dbReference>
<evidence type="ECO:0000256" key="3">
    <source>
        <dbReference type="ARBA" id="ARBA00022723"/>
    </source>
</evidence>
<dbReference type="GO" id="GO:0005509">
    <property type="term" value="F:calcium ion binding"/>
    <property type="evidence" value="ECO:0007669"/>
    <property type="project" value="InterPro"/>
</dbReference>
<dbReference type="InterPro" id="IPR011992">
    <property type="entry name" value="EF-hand-dom_pair"/>
</dbReference>
<keyword evidence="4" id="KW-0677">Repeat</keyword>
<dbReference type="Gene3D" id="1.10.238.10">
    <property type="entry name" value="EF-hand"/>
    <property type="match status" value="1"/>
</dbReference>
<dbReference type="AlphaFoldDB" id="A0A6P4YTM6"/>
<evidence type="ECO:0000259" key="7">
    <source>
        <dbReference type="PROSITE" id="PS50222"/>
    </source>
</evidence>
<comment type="similarity">
    <text evidence="1">Belongs to the recoverin family.</text>
</comment>
<keyword evidence="6" id="KW-0449">Lipoprotein</keyword>
<dbReference type="Proteomes" id="UP000515135">
    <property type="component" value="Unplaced"/>
</dbReference>
<evidence type="ECO:0000256" key="1">
    <source>
        <dbReference type="ARBA" id="ARBA00006049"/>
    </source>
</evidence>
<protein>
    <submittedName>
        <fullName evidence="9 10">Neurocalcin homolog</fullName>
    </submittedName>
</protein>
<dbReference type="PANTHER" id="PTHR23055:SF178">
    <property type="entry name" value="NEUROCALCIN HOMOLOG"/>
    <property type="match status" value="1"/>
</dbReference>
<name>A0A6P4YTM6_BRABE</name>
<dbReference type="InterPro" id="IPR002048">
    <property type="entry name" value="EF_hand_dom"/>
</dbReference>
<evidence type="ECO:0000256" key="6">
    <source>
        <dbReference type="ARBA" id="ARBA00023288"/>
    </source>
</evidence>
<keyword evidence="8" id="KW-1185">Reference proteome</keyword>
<dbReference type="CDD" id="cd00051">
    <property type="entry name" value="EFh"/>
    <property type="match status" value="2"/>
</dbReference>
<keyword evidence="2" id="KW-0519">Myristate</keyword>
<dbReference type="PROSITE" id="PS50222">
    <property type="entry name" value="EF_HAND_2"/>
    <property type="match status" value="3"/>
</dbReference>
<evidence type="ECO:0000313" key="10">
    <source>
        <dbReference type="RefSeq" id="XP_019632788.1"/>
    </source>
</evidence>